<gene>
    <name evidence="4" type="ORF">QLQ12_37620</name>
</gene>
<keyword evidence="5" id="KW-1185">Reference proteome</keyword>
<dbReference type="PANTHER" id="PTHR44591">
    <property type="entry name" value="STRESS RESPONSE REGULATOR PROTEIN 1"/>
    <property type="match status" value="1"/>
</dbReference>
<dbReference type="InterPro" id="IPR050595">
    <property type="entry name" value="Bact_response_regulator"/>
</dbReference>
<dbReference type="EMBL" id="JASCTH010000032">
    <property type="protein sequence ID" value="MDI6104327.1"/>
    <property type="molecule type" value="Genomic_DNA"/>
</dbReference>
<sequence length="126" mass="13813">MSHIVAADDDPSVRRVVERVLTRAGHTMDLCNDGHELVTEVRAQHPDAVVTDNEMPGMTGLQARAELLTTPDTEDIPVVMATGSVTSEQAADTLQDGDRIVRKPFLPSELRDAVHDALMHRRPRPA</sequence>
<feature type="modified residue" description="4-aspartylphosphate" evidence="2">
    <location>
        <position position="52"/>
    </location>
</feature>
<reference evidence="4 5" key="1">
    <citation type="submission" date="2023-05" db="EMBL/GenBank/DDBJ databases">
        <title>Actinoplanes sp. NEAU-A12 genome sequencing.</title>
        <authorList>
            <person name="Wang Z.-S."/>
        </authorList>
    </citation>
    <scope>NUCLEOTIDE SEQUENCE [LARGE SCALE GENOMIC DNA]</scope>
    <source>
        <strain evidence="4 5">NEAU-A12</strain>
    </source>
</reference>
<comment type="caution">
    <text evidence="4">The sequence shown here is derived from an EMBL/GenBank/DDBJ whole genome shotgun (WGS) entry which is preliminary data.</text>
</comment>
<dbReference type="RefSeq" id="WP_282765694.1">
    <property type="nucleotide sequence ID" value="NZ_JASCTH010000032.1"/>
</dbReference>
<evidence type="ECO:0000256" key="2">
    <source>
        <dbReference type="PROSITE-ProRule" id="PRU00169"/>
    </source>
</evidence>
<dbReference type="Proteomes" id="UP001241758">
    <property type="component" value="Unassembled WGS sequence"/>
</dbReference>
<protein>
    <submittedName>
        <fullName evidence="4">Response regulator</fullName>
    </submittedName>
</protein>
<organism evidence="4 5">
    <name type="scientific">Actinoplanes sandaracinus</name>
    <dbReference type="NCBI Taxonomy" id="3045177"/>
    <lineage>
        <taxon>Bacteria</taxon>
        <taxon>Bacillati</taxon>
        <taxon>Actinomycetota</taxon>
        <taxon>Actinomycetes</taxon>
        <taxon>Micromonosporales</taxon>
        <taxon>Micromonosporaceae</taxon>
        <taxon>Actinoplanes</taxon>
    </lineage>
</organism>
<feature type="domain" description="Response regulatory" evidence="3">
    <location>
        <begin position="3"/>
        <end position="118"/>
    </location>
</feature>
<dbReference type="Gene3D" id="3.40.50.2300">
    <property type="match status" value="1"/>
</dbReference>
<dbReference type="CDD" id="cd00156">
    <property type="entry name" value="REC"/>
    <property type="match status" value="1"/>
</dbReference>
<accession>A0ABT6WX59</accession>
<dbReference type="InterPro" id="IPR001789">
    <property type="entry name" value="Sig_transdc_resp-reg_receiver"/>
</dbReference>
<dbReference type="InterPro" id="IPR011006">
    <property type="entry name" value="CheY-like_superfamily"/>
</dbReference>
<evidence type="ECO:0000313" key="4">
    <source>
        <dbReference type="EMBL" id="MDI6104327.1"/>
    </source>
</evidence>
<dbReference type="PROSITE" id="PS50110">
    <property type="entry name" value="RESPONSE_REGULATORY"/>
    <property type="match status" value="1"/>
</dbReference>
<proteinExistence type="predicted"/>
<name>A0ABT6WX59_9ACTN</name>
<evidence type="ECO:0000256" key="1">
    <source>
        <dbReference type="ARBA" id="ARBA00022553"/>
    </source>
</evidence>
<evidence type="ECO:0000313" key="5">
    <source>
        <dbReference type="Proteomes" id="UP001241758"/>
    </source>
</evidence>
<evidence type="ECO:0000259" key="3">
    <source>
        <dbReference type="PROSITE" id="PS50110"/>
    </source>
</evidence>
<keyword evidence="1 2" id="KW-0597">Phosphoprotein</keyword>
<dbReference type="Pfam" id="PF00072">
    <property type="entry name" value="Response_reg"/>
    <property type="match status" value="1"/>
</dbReference>
<dbReference type="SUPFAM" id="SSF52172">
    <property type="entry name" value="CheY-like"/>
    <property type="match status" value="1"/>
</dbReference>
<dbReference type="PANTHER" id="PTHR44591:SF3">
    <property type="entry name" value="RESPONSE REGULATORY DOMAIN-CONTAINING PROTEIN"/>
    <property type="match status" value="1"/>
</dbReference>
<dbReference type="SMART" id="SM00448">
    <property type="entry name" value="REC"/>
    <property type="match status" value="1"/>
</dbReference>